<proteinExistence type="predicted"/>
<dbReference type="Proteomes" id="UP000203229">
    <property type="component" value="Chromosome"/>
</dbReference>
<evidence type="ECO:0000256" key="1">
    <source>
        <dbReference type="SAM" id="Phobius"/>
    </source>
</evidence>
<reference evidence="2 3" key="1">
    <citation type="submission" date="2017-07" db="EMBL/GenBank/DDBJ databases">
        <title>Complete genome sequence of Spiroplasma corruscae EC-1 (DSM 19793).</title>
        <authorList>
            <person name="Tsai Y.-M."/>
            <person name="Lo W.-S."/>
            <person name="Kuo C.-H."/>
        </authorList>
    </citation>
    <scope>NUCLEOTIDE SEQUENCE [LARGE SCALE GENOMIC DNA]</scope>
    <source>
        <strain evidence="2 3">EC-1</strain>
    </source>
</reference>
<keyword evidence="3" id="KW-1185">Reference proteome</keyword>
<feature type="transmembrane region" description="Helical" evidence="1">
    <location>
        <begin position="314"/>
        <end position="337"/>
    </location>
</feature>
<dbReference type="OrthoDB" id="388324at2"/>
<dbReference type="AlphaFoldDB" id="A0A222EQD2"/>
<keyword evidence="1" id="KW-0472">Membrane</keyword>
<evidence type="ECO:0000313" key="2">
    <source>
        <dbReference type="EMBL" id="ASP28728.1"/>
    </source>
</evidence>
<dbReference type="RefSeq" id="WP_094049731.1">
    <property type="nucleotide sequence ID" value="NZ_CP022535.1"/>
</dbReference>
<dbReference type="KEGG" id="scou:SCORR_v1c09560"/>
<keyword evidence="1" id="KW-1133">Transmembrane helix</keyword>
<keyword evidence="1" id="KW-0812">Transmembrane</keyword>
<dbReference type="EMBL" id="CP022535">
    <property type="protein sequence ID" value="ASP28728.1"/>
    <property type="molecule type" value="Genomic_DNA"/>
</dbReference>
<protein>
    <submittedName>
        <fullName evidence="2">Uncharacterized protein</fullName>
    </submittedName>
</protein>
<organism evidence="2 3">
    <name type="scientific">Spiroplasma corruscae</name>
    <dbReference type="NCBI Taxonomy" id="216934"/>
    <lineage>
        <taxon>Bacteria</taxon>
        <taxon>Bacillati</taxon>
        <taxon>Mycoplasmatota</taxon>
        <taxon>Mollicutes</taxon>
        <taxon>Entomoplasmatales</taxon>
        <taxon>Spiroplasmataceae</taxon>
        <taxon>Spiroplasma</taxon>
    </lineage>
</organism>
<evidence type="ECO:0000313" key="3">
    <source>
        <dbReference type="Proteomes" id="UP000203229"/>
    </source>
</evidence>
<accession>A0A222EQD2</accession>
<name>A0A222EQD2_9MOLU</name>
<sequence length="377" mass="43729">MWGESNTRYFIDWADACQSESIRKRSINSTGGYNYKENLSSDVSRKAMVDILSLIKNNRTLSVQHFFNIAPPTYVSNPTTKYLLLQLYFEDCIKLKGEVDNSTYKEKNYTMLFSKELSSKQPQTNINNSVKRGHSNIESMIDNNWAATGRKLDFEKKQKESKREFNINLKNPNTVTTNKPAVKPIIQTQKEKQPEEVKPIIPTNIFEKPNIKVEETVKSIKYINIPKPEVKEEVKLNNVTLNLTERPKQIEPEIIIDNKKFAGLNSYELYFIYNFLKDTINRNIEATSSIKNFSKIVLTRADMEFLKEGNGVSLVIKILVVISSLLLIGLFFLGIVFKNKQKSKARKDYLKQIKESSYKRINEDLNYKYPNIITKLY</sequence>
<gene>
    <name evidence="2" type="ORF">SCORR_v1c09560</name>
</gene>